<dbReference type="PANTHER" id="PTHR47354:SF1">
    <property type="entry name" value="CARNITINE MONOOXYGENASE REDUCTASE SUBUNIT"/>
    <property type="match status" value="1"/>
</dbReference>
<proteinExistence type="predicted"/>
<dbReference type="PRINTS" id="PR00409">
    <property type="entry name" value="PHDIOXRDTASE"/>
</dbReference>
<dbReference type="PANTHER" id="PTHR47354">
    <property type="entry name" value="NADH OXIDOREDUCTASE HCR"/>
    <property type="match status" value="1"/>
</dbReference>
<name>A0ABY5GSU6_9GAMM</name>
<dbReference type="InterPro" id="IPR039261">
    <property type="entry name" value="FNR_nucleotide-bd"/>
</dbReference>
<keyword evidence="5" id="KW-0408">Iron</keyword>
<dbReference type="Pfam" id="PF00175">
    <property type="entry name" value="NAD_binding_1"/>
    <property type="match status" value="1"/>
</dbReference>
<feature type="domain" description="2Fe-2S ferredoxin-type" evidence="7">
    <location>
        <begin position="235"/>
        <end position="320"/>
    </location>
</feature>
<dbReference type="Proteomes" id="UP001059950">
    <property type="component" value="Chromosome"/>
</dbReference>
<evidence type="ECO:0000313" key="10">
    <source>
        <dbReference type="Proteomes" id="UP001059950"/>
    </source>
</evidence>
<evidence type="ECO:0000256" key="3">
    <source>
        <dbReference type="ARBA" id="ARBA00022723"/>
    </source>
</evidence>
<evidence type="ECO:0000313" key="9">
    <source>
        <dbReference type="EMBL" id="UTW02828.1"/>
    </source>
</evidence>
<evidence type="ECO:0000256" key="1">
    <source>
        <dbReference type="ARBA" id="ARBA00022630"/>
    </source>
</evidence>
<dbReference type="CDD" id="cd06185">
    <property type="entry name" value="PDR_like"/>
    <property type="match status" value="1"/>
</dbReference>
<dbReference type="InterPro" id="IPR001433">
    <property type="entry name" value="OxRdtase_FAD/NAD-bd"/>
</dbReference>
<sequence length="320" mass="35234">MAETMISVKVAAKILEADNIYSFKLISLDDEALPSFSAGSHIDVEIKPGLIRQYSLCNEPSESHFYQIAVLRDPQSRGGSIAIHDEVEVGSILRISAPKNHFELAHEAHNSVLFAGGIGITPILCMAERLSIAGSEFKLHYCARAESAAAFTGRMRDSQFADRVVFHFDDSNKDQKLDIHAIFETLERHAHIYVCGPKGFIDFVASTAEQYGLPSEQIHFEHFGADPASASGEAFDILLSSSGKVIHVAEEQTALEALADAGIELDYSCEQGVCGTCITRILEGVPDHRDLYFNDEERSKNDQFLPCCSRSRSPRLVLDL</sequence>
<dbReference type="Gene3D" id="2.40.30.10">
    <property type="entry name" value="Translation factors"/>
    <property type="match status" value="1"/>
</dbReference>
<dbReference type="InterPro" id="IPR017927">
    <property type="entry name" value="FAD-bd_FR_type"/>
</dbReference>
<keyword evidence="1" id="KW-0285">Flavoprotein</keyword>
<dbReference type="InterPro" id="IPR050415">
    <property type="entry name" value="MRET"/>
</dbReference>
<reference evidence="9" key="1">
    <citation type="submission" date="2021-04" db="EMBL/GenBank/DDBJ databases">
        <title>Oceanospirillales bacteria with DddD are important DMSP degraders in coastal seawater.</title>
        <authorList>
            <person name="Liu J."/>
        </authorList>
    </citation>
    <scope>NUCLEOTIDE SEQUENCE</scope>
    <source>
        <strain evidence="9">GY6</strain>
    </source>
</reference>
<dbReference type="SUPFAM" id="SSF63380">
    <property type="entry name" value="Riboflavin synthase domain-like"/>
    <property type="match status" value="1"/>
</dbReference>
<dbReference type="PROSITE" id="PS51085">
    <property type="entry name" value="2FE2S_FER_2"/>
    <property type="match status" value="1"/>
</dbReference>
<evidence type="ECO:0000256" key="2">
    <source>
        <dbReference type="ARBA" id="ARBA00022714"/>
    </source>
</evidence>
<accession>A0ABY5GSU6</accession>
<gene>
    <name evidence="9" type="ORF">KDX31_15995</name>
</gene>
<evidence type="ECO:0000259" key="7">
    <source>
        <dbReference type="PROSITE" id="PS51085"/>
    </source>
</evidence>
<evidence type="ECO:0000256" key="4">
    <source>
        <dbReference type="ARBA" id="ARBA00023002"/>
    </source>
</evidence>
<evidence type="ECO:0000256" key="6">
    <source>
        <dbReference type="ARBA" id="ARBA00023014"/>
    </source>
</evidence>
<keyword evidence="4" id="KW-0560">Oxidoreductase</keyword>
<dbReference type="CDD" id="cd00207">
    <property type="entry name" value="fer2"/>
    <property type="match status" value="1"/>
</dbReference>
<dbReference type="SUPFAM" id="SSF54292">
    <property type="entry name" value="2Fe-2S ferredoxin-like"/>
    <property type="match status" value="1"/>
</dbReference>
<keyword evidence="2" id="KW-0001">2Fe-2S</keyword>
<evidence type="ECO:0000256" key="5">
    <source>
        <dbReference type="ARBA" id="ARBA00023004"/>
    </source>
</evidence>
<dbReference type="EMBL" id="CP073344">
    <property type="protein sequence ID" value="UTW02828.1"/>
    <property type="molecule type" value="Genomic_DNA"/>
</dbReference>
<dbReference type="PROSITE" id="PS00197">
    <property type="entry name" value="2FE2S_FER_1"/>
    <property type="match status" value="1"/>
</dbReference>
<keyword evidence="6" id="KW-0411">Iron-sulfur</keyword>
<keyword evidence="3" id="KW-0479">Metal-binding</keyword>
<keyword evidence="10" id="KW-1185">Reference proteome</keyword>
<dbReference type="Gene3D" id="3.10.20.30">
    <property type="match status" value="1"/>
</dbReference>
<feature type="domain" description="FAD-binding FR-type" evidence="8">
    <location>
        <begin position="3"/>
        <end position="105"/>
    </location>
</feature>
<dbReference type="InterPro" id="IPR001041">
    <property type="entry name" value="2Fe-2S_ferredoxin-type"/>
</dbReference>
<dbReference type="InterPro" id="IPR036010">
    <property type="entry name" value="2Fe-2S_ferredoxin-like_sf"/>
</dbReference>
<dbReference type="SUPFAM" id="SSF52343">
    <property type="entry name" value="Ferredoxin reductase-like, C-terminal NADP-linked domain"/>
    <property type="match status" value="1"/>
</dbReference>
<dbReference type="Gene3D" id="3.40.50.80">
    <property type="entry name" value="Nucleotide-binding domain of ferredoxin-NADP reductase (FNR) module"/>
    <property type="match status" value="1"/>
</dbReference>
<evidence type="ECO:0000259" key="8">
    <source>
        <dbReference type="PROSITE" id="PS51384"/>
    </source>
</evidence>
<dbReference type="Pfam" id="PF00111">
    <property type="entry name" value="Fer2"/>
    <property type="match status" value="1"/>
</dbReference>
<dbReference type="InterPro" id="IPR012675">
    <property type="entry name" value="Beta-grasp_dom_sf"/>
</dbReference>
<dbReference type="InterPro" id="IPR006058">
    <property type="entry name" value="2Fe2S_fd_BS"/>
</dbReference>
<dbReference type="InterPro" id="IPR017938">
    <property type="entry name" value="Riboflavin_synthase-like_b-brl"/>
</dbReference>
<protein>
    <submittedName>
        <fullName evidence="9">Oxidoreductase</fullName>
    </submittedName>
</protein>
<organism evidence="9 10">
    <name type="scientific">Amphritea atlantica</name>
    <dbReference type="NCBI Taxonomy" id="355243"/>
    <lineage>
        <taxon>Bacteria</taxon>
        <taxon>Pseudomonadati</taxon>
        <taxon>Pseudomonadota</taxon>
        <taxon>Gammaproteobacteria</taxon>
        <taxon>Oceanospirillales</taxon>
        <taxon>Oceanospirillaceae</taxon>
        <taxon>Amphritea</taxon>
    </lineage>
</organism>
<dbReference type="PROSITE" id="PS51384">
    <property type="entry name" value="FAD_FR"/>
    <property type="match status" value="1"/>
</dbReference>